<dbReference type="Proteomes" id="UP000324800">
    <property type="component" value="Unassembled WGS sequence"/>
</dbReference>
<proteinExistence type="predicted"/>
<dbReference type="PANTHER" id="PTHR28069">
    <property type="entry name" value="GH20023P"/>
    <property type="match status" value="1"/>
</dbReference>
<dbReference type="Pfam" id="PF20179">
    <property type="entry name" value="MSS51_C"/>
    <property type="match status" value="1"/>
</dbReference>
<dbReference type="PANTHER" id="PTHR28069:SF1">
    <property type="entry name" value="PROTEIN MSS51, MITOCHONDRIAL"/>
    <property type="match status" value="1"/>
</dbReference>
<protein>
    <recommendedName>
        <fullName evidence="1">Mitochondrial splicing suppressor 51-like C-terminal domain-containing protein</fullName>
    </recommendedName>
</protein>
<sequence length="237" mass="27869">MTIIFVLQYLFHFPKFGPENPNNIYIVGANQQTEEYQLNAQTNQEVHFWGEIVRFFPQAHFNIIFVGPDLSPNCEQAMKERTISDRMNVTFIRSTFDELCRKKKQTGQRLQPYLIVLFNPVLGFISNFERPDDYILKMALKKQDPWKITMEEIGELNVPTLITVRNDEELEYATKYIDQRNLQTKITPPFQKNPFGSPKIKRYDIGMEEPRVTVTNISFTVVQGFKQNKDQFNKSNK</sequence>
<gene>
    <name evidence="2" type="ORF">EZS28_002486</name>
</gene>
<dbReference type="EMBL" id="SNRW01000301">
    <property type="protein sequence ID" value="KAA6401993.1"/>
    <property type="molecule type" value="Genomic_DNA"/>
</dbReference>
<dbReference type="AlphaFoldDB" id="A0A5J4X4S9"/>
<organism evidence="2 3">
    <name type="scientific">Streblomastix strix</name>
    <dbReference type="NCBI Taxonomy" id="222440"/>
    <lineage>
        <taxon>Eukaryota</taxon>
        <taxon>Metamonada</taxon>
        <taxon>Preaxostyla</taxon>
        <taxon>Oxymonadida</taxon>
        <taxon>Streblomastigidae</taxon>
        <taxon>Streblomastix</taxon>
    </lineage>
</organism>
<feature type="domain" description="Mitochondrial splicing suppressor 51-like C-terminal" evidence="1">
    <location>
        <begin position="21"/>
        <end position="202"/>
    </location>
</feature>
<accession>A0A5J4X4S9</accession>
<evidence type="ECO:0000313" key="2">
    <source>
        <dbReference type="EMBL" id="KAA6401993.1"/>
    </source>
</evidence>
<evidence type="ECO:0000313" key="3">
    <source>
        <dbReference type="Proteomes" id="UP000324800"/>
    </source>
</evidence>
<dbReference type="InterPro" id="IPR046824">
    <property type="entry name" value="Mss51-like_C"/>
</dbReference>
<name>A0A5J4X4S9_9EUKA</name>
<evidence type="ECO:0000259" key="1">
    <source>
        <dbReference type="Pfam" id="PF20179"/>
    </source>
</evidence>
<reference evidence="2 3" key="1">
    <citation type="submission" date="2019-03" db="EMBL/GenBank/DDBJ databases">
        <title>Single cell metagenomics reveals metabolic interactions within the superorganism composed of flagellate Streblomastix strix and complex community of Bacteroidetes bacteria on its surface.</title>
        <authorList>
            <person name="Treitli S.C."/>
            <person name="Kolisko M."/>
            <person name="Husnik F."/>
            <person name="Keeling P."/>
            <person name="Hampl V."/>
        </authorList>
    </citation>
    <scope>NUCLEOTIDE SEQUENCE [LARGE SCALE GENOMIC DNA]</scope>
    <source>
        <strain evidence="2">ST1C</strain>
    </source>
</reference>
<comment type="caution">
    <text evidence="2">The sequence shown here is derived from an EMBL/GenBank/DDBJ whole genome shotgun (WGS) entry which is preliminary data.</text>
</comment>